<comment type="catalytic activity">
    <reaction evidence="10 11">
        <text>an acyl-CoA + a 1,2-diacyl-sn-glycerol = a triacyl-sn-glycerol + CoA</text>
        <dbReference type="Rhea" id="RHEA:10868"/>
        <dbReference type="ChEBI" id="CHEBI:17815"/>
        <dbReference type="ChEBI" id="CHEBI:57287"/>
        <dbReference type="ChEBI" id="CHEBI:58342"/>
        <dbReference type="ChEBI" id="CHEBI:64615"/>
        <dbReference type="EC" id="2.3.1.20"/>
    </reaction>
</comment>
<feature type="domain" description="O-acyltransferase WSD1-like N-terminal" evidence="13">
    <location>
        <begin position="4"/>
        <end position="268"/>
    </location>
</feature>
<keyword evidence="9 11" id="KW-0012">Acyltransferase</keyword>
<dbReference type="GO" id="GO:0004144">
    <property type="term" value="F:diacylglycerol O-acyltransferase activity"/>
    <property type="evidence" value="ECO:0007669"/>
    <property type="project" value="UniProtKB-EC"/>
</dbReference>
<comment type="similarity">
    <text evidence="3 11">Belongs to the long-chain O-acyltransferase family.</text>
</comment>
<dbReference type="Pfam" id="PF03007">
    <property type="entry name" value="WS_DGAT_cat"/>
    <property type="match status" value="1"/>
</dbReference>
<keyword evidence="16" id="KW-1185">Reference proteome</keyword>
<evidence type="ECO:0000256" key="2">
    <source>
        <dbReference type="ARBA" id="ARBA00005189"/>
    </source>
</evidence>
<dbReference type="GO" id="GO:0006071">
    <property type="term" value="P:glycerol metabolic process"/>
    <property type="evidence" value="ECO:0007669"/>
    <property type="project" value="UniProtKB-KW"/>
</dbReference>
<keyword evidence="7 11" id="KW-0319">Glycerol metabolism</keyword>
<dbReference type="GO" id="GO:0001666">
    <property type="term" value="P:response to hypoxia"/>
    <property type="evidence" value="ECO:0007669"/>
    <property type="project" value="TreeGrafter"/>
</dbReference>
<dbReference type="RefSeq" id="WP_203901632.1">
    <property type="nucleotide sequence ID" value="NZ_BOPF01000019.1"/>
</dbReference>
<dbReference type="PANTHER" id="PTHR31650">
    <property type="entry name" value="O-ACYLTRANSFERASE (WSD1-LIKE) FAMILY PROTEIN"/>
    <property type="match status" value="1"/>
</dbReference>
<dbReference type="EMBL" id="BOPF01000019">
    <property type="protein sequence ID" value="GIJ48134.1"/>
    <property type="molecule type" value="Genomic_DNA"/>
</dbReference>
<dbReference type="InterPro" id="IPR045034">
    <property type="entry name" value="O-acyltransferase_WSD1-like"/>
</dbReference>
<dbReference type="EC" id="2.3.1.20" evidence="4 11"/>
<keyword evidence="5 11" id="KW-0444">Lipid biosynthesis</keyword>
<dbReference type="PANTHER" id="PTHR31650:SF1">
    <property type="entry name" value="WAX ESTER SYNTHASE_DIACYLGLYCEROL ACYLTRANSFERASE 4-RELATED"/>
    <property type="match status" value="1"/>
</dbReference>
<proteinExistence type="inferred from homology"/>
<dbReference type="GO" id="GO:0005886">
    <property type="term" value="C:plasma membrane"/>
    <property type="evidence" value="ECO:0007669"/>
    <property type="project" value="TreeGrafter"/>
</dbReference>
<gene>
    <name evidence="15" type="ORF">Val02_50200</name>
</gene>
<organism evidence="15 16">
    <name type="scientific">Virgisporangium aliadipatigenens</name>
    <dbReference type="NCBI Taxonomy" id="741659"/>
    <lineage>
        <taxon>Bacteria</taxon>
        <taxon>Bacillati</taxon>
        <taxon>Actinomycetota</taxon>
        <taxon>Actinomycetes</taxon>
        <taxon>Micromonosporales</taxon>
        <taxon>Micromonosporaceae</taxon>
        <taxon>Virgisporangium</taxon>
    </lineage>
</organism>
<reference evidence="15" key="1">
    <citation type="submission" date="2021-01" db="EMBL/GenBank/DDBJ databases">
        <title>Whole genome shotgun sequence of Virgisporangium aliadipatigenens NBRC 105644.</title>
        <authorList>
            <person name="Komaki H."/>
            <person name="Tamura T."/>
        </authorList>
    </citation>
    <scope>NUCLEOTIDE SEQUENCE</scope>
    <source>
        <strain evidence="15">NBRC 105644</strain>
    </source>
</reference>
<feature type="domain" description="O-acyltransferase WSD1 C-terminal" evidence="14">
    <location>
        <begin position="311"/>
        <end position="454"/>
    </location>
</feature>
<evidence type="ECO:0000256" key="4">
    <source>
        <dbReference type="ARBA" id="ARBA00013244"/>
    </source>
</evidence>
<evidence type="ECO:0000256" key="10">
    <source>
        <dbReference type="ARBA" id="ARBA00048109"/>
    </source>
</evidence>
<evidence type="ECO:0000256" key="6">
    <source>
        <dbReference type="ARBA" id="ARBA00022679"/>
    </source>
</evidence>
<evidence type="ECO:0000313" key="15">
    <source>
        <dbReference type="EMBL" id="GIJ48134.1"/>
    </source>
</evidence>
<dbReference type="InterPro" id="IPR004255">
    <property type="entry name" value="O-acyltransferase_WSD1_N"/>
</dbReference>
<feature type="region of interest" description="Disordered" evidence="12">
    <location>
        <begin position="459"/>
        <end position="486"/>
    </location>
</feature>
<dbReference type="AlphaFoldDB" id="A0A8J3YMA9"/>
<evidence type="ECO:0000256" key="7">
    <source>
        <dbReference type="ARBA" id="ARBA00022798"/>
    </source>
</evidence>
<protein>
    <recommendedName>
        <fullName evidence="4 11">Diacylglycerol O-acyltransferase</fullName>
        <ecNumber evidence="4 11">2.3.1.20</ecNumber>
    </recommendedName>
</protein>
<keyword evidence="6 11" id="KW-0808">Transferase</keyword>
<dbReference type="InterPro" id="IPR023213">
    <property type="entry name" value="CAT-like_dom_sf"/>
</dbReference>
<dbReference type="InterPro" id="IPR009721">
    <property type="entry name" value="O-acyltransferase_WSD1_C"/>
</dbReference>
<dbReference type="GO" id="GO:0051701">
    <property type="term" value="P:biological process involved in interaction with host"/>
    <property type="evidence" value="ECO:0007669"/>
    <property type="project" value="TreeGrafter"/>
</dbReference>
<evidence type="ECO:0000256" key="5">
    <source>
        <dbReference type="ARBA" id="ARBA00022516"/>
    </source>
</evidence>
<dbReference type="GO" id="GO:0071731">
    <property type="term" value="P:response to nitric oxide"/>
    <property type="evidence" value="ECO:0007669"/>
    <property type="project" value="TreeGrafter"/>
</dbReference>
<dbReference type="Gene3D" id="3.30.559.10">
    <property type="entry name" value="Chloramphenicol acetyltransferase-like domain"/>
    <property type="match status" value="1"/>
</dbReference>
<sequence length="486" mass="52525">MDELSVLDATFLDAEDEDAHLSMAIASVAVIDGPAPAHAEFQAAIAGRLPLIPRYRQVVRRVPFDLGPPVWVDVEGVDLDFHVRRTALPAGATEEDLCRVVARIMSHRLDRSRPLWEYWVIEGLPEGRWALLSKVHHCMVDGVSGNELYRLLFDATPEPRDAVADAQRPCPAPTTFRLTADALVRLARMPADQVRLVGRALRAPGVLARRAGETALGLGTLAAGMWPGTPTSLGGPVGTSRRWAVSRVPLADVVAVAKAHGVTVNDVVLAAVTGAFRRLMLARGEAPVPGSIRTLVPVNVRAGSEAGILDNRISVLLPSLPVEFVDPLNRLHSVHQRVMRLKRGKESEAHASMTALARYEPFAPIAMGVRMVLRLRQRSVVTVVTNVPGPRQRLYALGRPVREILPYVPIGNGLRTGVSVFTFGGQAVFGITTDFDSVPEIGLFTAALADEVRALVDTVPKPPRKRATAQERPGPGVSVSRRRASA</sequence>
<dbReference type="Pfam" id="PF06974">
    <property type="entry name" value="WS_DGAT_C"/>
    <property type="match status" value="1"/>
</dbReference>
<dbReference type="GO" id="GO:0019432">
    <property type="term" value="P:triglyceride biosynthetic process"/>
    <property type="evidence" value="ECO:0007669"/>
    <property type="project" value="UniProtKB-UniPathway"/>
</dbReference>
<evidence type="ECO:0000259" key="13">
    <source>
        <dbReference type="Pfam" id="PF03007"/>
    </source>
</evidence>
<comment type="caution">
    <text evidence="15">The sequence shown here is derived from an EMBL/GenBank/DDBJ whole genome shotgun (WGS) entry which is preliminary data.</text>
</comment>
<dbReference type="InterPro" id="IPR014292">
    <property type="entry name" value="Acyl_transf_WS/DGAT"/>
</dbReference>
<comment type="pathway">
    <text evidence="2">Lipid metabolism.</text>
</comment>
<accession>A0A8J3YMA9</accession>
<dbReference type="SUPFAM" id="SSF52777">
    <property type="entry name" value="CoA-dependent acyltransferases"/>
    <property type="match status" value="1"/>
</dbReference>
<dbReference type="UniPathway" id="UPA00282"/>
<evidence type="ECO:0000256" key="11">
    <source>
        <dbReference type="RuleBase" id="RU361241"/>
    </source>
</evidence>
<keyword evidence="8 11" id="KW-0443">Lipid metabolism</keyword>
<evidence type="ECO:0000256" key="1">
    <source>
        <dbReference type="ARBA" id="ARBA00004771"/>
    </source>
</evidence>
<evidence type="ECO:0000259" key="14">
    <source>
        <dbReference type="Pfam" id="PF06974"/>
    </source>
</evidence>
<dbReference type="NCBIfam" id="TIGR02946">
    <property type="entry name" value="acyl_WS_DGAT"/>
    <property type="match status" value="1"/>
</dbReference>
<evidence type="ECO:0000313" key="16">
    <source>
        <dbReference type="Proteomes" id="UP000619260"/>
    </source>
</evidence>
<name>A0A8J3YMA9_9ACTN</name>
<evidence type="ECO:0000256" key="9">
    <source>
        <dbReference type="ARBA" id="ARBA00023315"/>
    </source>
</evidence>
<evidence type="ECO:0000256" key="8">
    <source>
        <dbReference type="ARBA" id="ARBA00023098"/>
    </source>
</evidence>
<dbReference type="Gene3D" id="3.30.559.30">
    <property type="entry name" value="Nonribosomal peptide synthetase, condensation domain"/>
    <property type="match status" value="1"/>
</dbReference>
<evidence type="ECO:0000256" key="3">
    <source>
        <dbReference type="ARBA" id="ARBA00009587"/>
    </source>
</evidence>
<dbReference type="Proteomes" id="UP000619260">
    <property type="component" value="Unassembled WGS sequence"/>
</dbReference>
<comment type="pathway">
    <text evidence="1 11">Glycerolipid metabolism; triacylglycerol biosynthesis.</text>
</comment>
<evidence type="ECO:0000256" key="12">
    <source>
        <dbReference type="SAM" id="MobiDB-lite"/>
    </source>
</evidence>